<reference evidence="5 6" key="1">
    <citation type="submission" date="2020-04" db="EMBL/GenBank/DDBJ databases">
        <authorList>
            <person name="Depoorter E."/>
        </authorList>
    </citation>
    <scope>NUCLEOTIDE SEQUENCE [LARGE SCALE GENOMIC DNA]</scope>
    <source>
        <strain evidence="5 6">BCC0132</strain>
    </source>
</reference>
<feature type="domain" description="Carrier" evidence="4">
    <location>
        <begin position="977"/>
        <end position="1052"/>
    </location>
</feature>
<dbReference type="GO" id="GO:0044550">
    <property type="term" value="P:secondary metabolite biosynthetic process"/>
    <property type="evidence" value="ECO:0007669"/>
    <property type="project" value="TreeGrafter"/>
</dbReference>
<dbReference type="GO" id="GO:0003824">
    <property type="term" value="F:catalytic activity"/>
    <property type="evidence" value="ECO:0007669"/>
    <property type="project" value="InterPro"/>
</dbReference>
<dbReference type="GO" id="GO:0031177">
    <property type="term" value="F:phosphopantetheine binding"/>
    <property type="evidence" value="ECO:0007669"/>
    <property type="project" value="InterPro"/>
</dbReference>
<dbReference type="Gene3D" id="3.40.50.980">
    <property type="match status" value="2"/>
</dbReference>
<dbReference type="Pfam" id="PF00501">
    <property type="entry name" value="AMP-binding"/>
    <property type="match status" value="1"/>
</dbReference>
<dbReference type="InterPro" id="IPR036736">
    <property type="entry name" value="ACP-like_sf"/>
</dbReference>
<evidence type="ECO:0000313" key="5">
    <source>
        <dbReference type="EMBL" id="CAB3968426.1"/>
    </source>
</evidence>
<dbReference type="EMBL" id="CABWIK020000017">
    <property type="protein sequence ID" value="CAB3968426.1"/>
    <property type="molecule type" value="Genomic_DNA"/>
</dbReference>
<dbReference type="PANTHER" id="PTHR45527:SF1">
    <property type="entry name" value="FATTY ACID SYNTHASE"/>
    <property type="match status" value="1"/>
</dbReference>
<dbReference type="InterPro" id="IPR020806">
    <property type="entry name" value="PKS_PP-bd"/>
</dbReference>
<dbReference type="SUPFAM" id="SSF52777">
    <property type="entry name" value="CoA-dependent acyltransferases"/>
    <property type="match status" value="2"/>
</dbReference>
<evidence type="ECO:0000256" key="3">
    <source>
        <dbReference type="ARBA" id="ARBA00022553"/>
    </source>
</evidence>
<dbReference type="PROSITE" id="PS50075">
    <property type="entry name" value="CARRIER"/>
    <property type="match status" value="1"/>
</dbReference>
<dbReference type="InterPro" id="IPR020845">
    <property type="entry name" value="AMP-binding_CS"/>
</dbReference>
<dbReference type="Gene3D" id="1.10.1200.10">
    <property type="entry name" value="ACP-like"/>
    <property type="match status" value="1"/>
</dbReference>
<comment type="cofactor">
    <cofactor evidence="1">
        <name>pantetheine 4'-phosphate</name>
        <dbReference type="ChEBI" id="CHEBI:47942"/>
    </cofactor>
</comment>
<dbReference type="RefSeq" id="WP_175238586.1">
    <property type="nucleotide sequence ID" value="NZ_CABWIK020000017.1"/>
</dbReference>
<proteinExistence type="predicted"/>
<dbReference type="GO" id="GO:0005737">
    <property type="term" value="C:cytoplasm"/>
    <property type="evidence" value="ECO:0007669"/>
    <property type="project" value="TreeGrafter"/>
</dbReference>
<dbReference type="InterPro" id="IPR025110">
    <property type="entry name" value="AMP-bd_C"/>
</dbReference>
<dbReference type="Proteomes" id="UP000494322">
    <property type="component" value="Unassembled WGS sequence"/>
</dbReference>
<protein>
    <submittedName>
        <fullName evidence="5">Non-ribosomal peptide synthase</fullName>
    </submittedName>
</protein>
<dbReference type="SUPFAM" id="SSF56801">
    <property type="entry name" value="Acetyl-CoA synthetase-like"/>
    <property type="match status" value="1"/>
</dbReference>
<dbReference type="InterPro" id="IPR009081">
    <property type="entry name" value="PP-bd_ACP"/>
</dbReference>
<dbReference type="PANTHER" id="PTHR45527">
    <property type="entry name" value="NONRIBOSOMAL PEPTIDE SYNTHETASE"/>
    <property type="match status" value="1"/>
</dbReference>
<dbReference type="GO" id="GO:0043041">
    <property type="term" value="P:amino acid activation for nonribosomal peptide biosynthetic process"/>
    <property type="evidence" value="ECO:0007669"/>
    <property type="project" value="TreeGrafter"/>
</dbReference>
<dbReference type="InterPro" id="IPR000873">
    <property type="entry name" value="AMP-dep_synth/lig_dom"/>
</dbReference>
<name>A0A6J5J9V4_9BURK</name>
<accession>A0A6J5J9V4</accession>
<dbReference type="PROSITE" id="PS00012">
    <property type="entry name" value="PHOSPHOPANTETHEINE"/>
    <property type="match status" value="1"/>
</dbReference>
<dbReference type="AlphaFoldDB" id="A0A6J5J9V4"/>
<dbReference type="Gene3D" id="2.30.38.10">
    <property type="entry name" value="Luciferase, Domain 3"/>
    <property type="match status" value="1"/>
</dbReference>
<dbReference type="FunFam" id="3.40.50.12780:FF:000012">
    <property type="entry name" value="Non-ribosomal peptide synthetase"/>
    <property type="match status" value="1"/>
</dbReference>
<evidence type="ECO:0000256" key="2">
    <source>
        <dbReference type="ARBA" id="ARBA00022450"/>
    </source>
</evidence>
<evidence type="ECO:0000256" key="1">
    <source>
        <dbReference type="ARBA" id="ARBA00001957"/>
    </source>
</evidence>
<dbReference type="NCBIfam" id="TIGR01733">
    <property type="entry name" value="AA-adenyl-dom"/>
    <property type="match status" value="1"/>
</dbReference>
<dbReference type="Gene3D" id="3.30.300.30">
    <property type="match status" value="1"/>
</dbReference>
<dbReference type="Gene3D" id="3.30.559.30">
    <property type="entry name" value="Nonribosomal peptide synthetase, condensation domain"/>
    <property type="match status" value="1"/>
</dbReference>
<dbReference type="Pfam" id="PF00550">
    <property type="entry name" value="PP-binding"/>
    <property type="match status" value="1"/>
</dbReference>
<dbReference type="SMART" id="SM00823">
    <property type="entry name" value="PKS_PP"/>
    <property type="match status" value="1"/>
</dbReference>
<dbReference type="Pfam" id="PF13193">
    <property type="entry name" value="AMP-binding_C"/>
    <property type="match status" value="1"/>
</dbReference>
<keyword evidence="2" id="KW-0596">Phosphopantetheine</keyword>
<dbReference type="Gene3D" id="3.30.559.10">
    <property type="entry name" value="Chloramphenicol acetyltransferase-like domain"/>
    <property type="match status" value="1"/>
</dbReference>
<dbReference type="InterPro" id="IPR010071">
    <property type="entry name" value="AA_adenyl_dom"/>
</dbReference>
<dbReference type="Pfam" id="PF00668">
    <property type="entry name" value="Condensation"/>
    <property type="match status" value="1"/>
</dbReference>
<keyword evidence="3" id="KW-0597">Phosphoprotein</keyword>
<dbReference type="InterPro" id="IPR006162">
    <property type="entry name" value="Ppantetheine_attach_site"/>
</dbReference>
<evidence type="ECO:0000259" key="4">
    <source>
        <dbReference type="PROSITE" id="PS50075"/>
    </source>
</evidence>
<dbReference type="CDD" id="cd05930">
    <property type="entry name" value="A_NRPS"/>
    <property type="match status" value="1"/>
</dbReference>
<dbReference type="InterPro" id="IPR045851">
    <property type="entry name" value="AMP-bd_C_sf"/>
</dbReference>
<gene>
    <name evidence="5" type="ORF">BCO9919_03241</name>
</gene>
<sequence>MRTTSLSAYQYRFWLEWQLNPHSSAYTTALVYRLSGPLDRDALRRALDAFVHEHDEGCRSTFRMGDAGVVRDVHDRVPVALDYRDARAAPALDAAEADAWIAARAAHVFALDDAPLFRFALLREEADVHRLVLSFPHIISDAFSAVYINQRLTALYNHALGVGPAPARTLRGLGEQLAFEAAYRASPRYDEDLAYWLGALAHAPLGLEFDAAAAAAAPASAAPGEGRIHRLRFDADITRRLRARARASRSTPFLVLSSLFAIALARWQDVRELVVTYPVNMRSPGFRDASGCFVNNLPMIFSLRQGDTFIDIVARTTGQRAQAKCHQQLSLTDLVTALRRTRSLADAPVFNVGVTEAFFVQDAPLAFHGVQAELLPAVAAERPFDLNFAYQLTPDGLHVNLEYDTGRVPAARIGEFAASFGRLLRAYLDDDAQPALAVDLLAPEQRARLARYWHGPARPLDATDWPARFAAQCAATPDAPAVQFGAEQLTYRELDALSARLAGFLAARGVTPGALVGLCCERSTEMVLAIVAVLRAGAAYVPLDPAAPPERLRRIVDDAGLALLLTQRHLLARLPAGPAARHALDDRAAWLAAEPLPARCLHPDGIAYVIYTSGSTGAPKGVANTHRALVNRLDWHGSLLADAAPVRVLQKTPYFFDVSVWEFLWTLQSGHALVIAPPELHKDPAGLAALLRHARIAVAHFVPSMLNAFLDAVPGQRFPDLALVVCSGEALLAEQAERFHRLLPGVRLANLYGPTEAAIDVSVWHCAPGEAYARAGVPIGRPIDNVSLYVLDAGLEPCAPGRAGELYIGGAGLAQGYVGRPDLTAASFVPDPCAGRAGARMYRTGDIAMFGEHGELHYLGRRDEQVKLNGNRIELREIEACLLALPGIAQCAVVPVRVHGRVRLLHAFVEPAAGWDSWPVDALHTELAARLPESMRPARIDVVERIALLPAGKIDRKRLAQLADAALETRARGAEVRARTPFQAEVAAEWSAVLDVADIGPDDHFFMLGGSSVQAIQLIARLNGRYGLLLSPPLLFGAPQLDRFSAQVLVALGQKAQREDRLEALLDRLAPDDMDELLTLFSSSGELV</sequence>
<dbReference type="InterPro" id="IPR023213">
    <property type="entry name" value="CAT-like_dom_sf"/>
</dbReference>
<evidence type="ECO:0000313" key="6">
    <source>
        <dbReference type="Proteomes" id="UP000494322"/>
    </source>
</evidence>
<organism evidence="5 6">
    <name type="scientific">Burkholderia cenocepacia</name>
    <dbReference type="NCBI Taxonomy" id="95486"/>
    <lineage>
        <taxon>Bacteria</taxon>
        <taxon>Pseudomonadati</taxon>
        <taxon>Pseudomonadota</taxon>
        <taxon>Betaproteobacteria</taxon>
        <taxon>Burkholderiales</taxon>
        <taxon>Burkholderiaceae</taxon>
        <taxon>Burkholderia</taxon>
        <taxon>Burkholderia cepacia complex</taxon>
    </lineage>
</organism>
<dbReference type="SUPFAM" id="SSF47336">
    <property type="entry name" value="ACP-like"/>
    <property type="match status" value="1"/>
</dbReference>
<dbReference type="PROSITE" id="PS00455">
    <property type="entry name" value="AMP_BINDING"/>
    <property type="match status" value="1"/>
</dbReference>
<dbReference type="FunFam" id="3.40.50.980:FF:000001">
    <property type="entry name" value="Non-ribosomal peptide synthetase"/>
    <property type="match status" value="1"/>
</dbReference>
<dbReference type="InterPro" id="IPR001242">
    <property type="entry name" value="Condensation_dom"/>
</dbReference>